<gene>
    <name evidence="1" type="ORF">RRG08_048383</name>
</gene>
<dbReference type="Proteomes" id="UP001283361">
    <property type="component" value="Unassembled WGS sequence"/>
</dbReference>
<evidence type="ECO:0000313" key="2">
    <source>
        <dbReference type="Proteomes" id="UP001283361"/>
    </source>
</evidence>
<name>A0AAE1EBV5_9GAST</name>
<sequence>MTQKLACCEGICSRFDHLCTCMYRARLSEMVGLGALVMKASKNKLINARLEVNQLHTLVVAVKDLEEPLVVTAPLCSCDLGHVGARGILAHIQRLLSPILSPRKTLSTEIEVREEEVVEPDCFLGGTYLTTSHSRAVRDVKGEAEGKPRELVVSISEDQTCQRL</sequence>
<dbReference type="AlphaFoldDB" id="A0AAE1EBV5"/>
<comment type="caution">
    <text evidence="1">The sequence shown here is derived from an EMBL/GenBank/DDBJ whole genome shotgun (WGS) entry which is preliminary data.</text>
</comment>
<keyword evidence="2" id="KW-1185">Reference proteome</keyword>
<organism evidence="1 2">
    <name type="scientific">Elysia crispata</name>
    <name type="common">lettuce slug</name>
    <dbReference type="NCBI Taxonomy" id="231223"/>
    <lineage>
        <taxon>Eukaryota</taxon>
        <taxon>Metazoa</taxon>
        <taxon>Spiralia</taxon>
        <taxon>Lophotrochozoa</taxon>
        <taxon>Mollusca</taxon>
        <taxon>Gastropoda</taxon>
        <taxon>Heterobranchia</taxon>
        <taxon>Euthyneura</taxon>
        <taxon>Panpulmonata</taxon>
        <taxon>Sacoglossa</taxon>
        <taxon>Placobranchoidea</taxon>
        <taxon>Plakobranchidae</taxon>
        <taxon>Elysia</taxon>
    </lineage>
</organism>
<evidence type="ECO:0000313" key="1">
    <source>
        <dbReference type="EMBL" id="KAK3801796.1"/>
    </source>
</evidence>
<protein>
    <submittedName>
        <fullName evidence="1">Uncharacterized protein</fullName>
    </submittedName>
</protein>
<reference evidence="1" key="1">
    <citation type="journal article" date="2023" name="G3 (Bethesda)">
        <title>A reference genome for the long-term kleptoplast-retaining sea slug Elysia crispata morphotype clarki.</title>
        <authorList>
            <person name="Eastman K.E."/>
            <person name="Pendleton A.L."/>
            <person name="Shaikh M.A."/>
            <person name="Suttiyut T."/>
            <person name="Ogas R."/>
            <person name="Tomko P."/>
            <person name="Gavelis G."/>
            <person name="Widhalm J.R."/>
            <person name="Wisecaver J.H."/>
        </authorList>
    </citation>
    <scope>NUCLEOTIDE SEQUENCE</scope>
    <source>
        <strain evidence="1">ECLA1</strain>
    </source>
</reference>
<accession>A0AAE1EBV5</accession>
<dbReference type="EMBL" id="JAWDGP010000283">
    <property type="protein sequence ID" value="KAK3801796.1"/>
    <property type="molecule type" value="Genomic_DNA"/>
</dbReference>
<proteinExistence type="predicted"/>